<dbReference type="AlphaFoldDB" id="A0A512DWB6"/>
<comment type="caution">
    <text evidence="7">The sequence shown here is derived from an EMBL/GenBank/DDBJ whole genome shotgun (WGS) entry which is preliminary data.</text>
</comment>
<sequence length="121" mass="13184">MEQDERLVRERFWSKLRSSVARIPFAEDAVASFYCATDSSTPTKAKAILLGALAYFVMPVDAVPDFIALLGFTDDAAVLMAAIQTVRMNMRPDHYERARETLAGLGQSPEQANGGDSRAAG</sequence>
<feature type="domain" description="DUF1232" evidence="6">
    <location>
        <begin position="45"/>
        <end position="80"/>
    </location>
</feature>
<evidence type="ECO:0000256" key="4">
    <source>
        <dbReference type="ARBA" id="ARBA00023136"/>
    </source>
</evidence>
<keyword evidence="4" id="KW-0472">Membrane</keyword>
<evidence type="ECO:0000256" key="2">
    <source>
        <dbReference type="ARBA" id="ARBA00022692"/>
    </source>
</evidence>
<evidence type="ECO:0000256" key="3">
    <source>
        <dbReference type="ARBA" id="ARBA00022989"/>
    </source>
</evidence>
<dbReference type="InterPro" id="IPR010652">
    <property type="entry name" value="DUF1232"/>
</dbReference>
<keyword evidence="3" id="KW-1133">Transmembrane helix</keyword>
<gene>
    <name evidence="7" type="ORF">SAE02_49160</name>
</gene>
<dbReference type="PIRSF" id="PIRSF031804">
    <property type="entry name" value="UCP031804"/>
    <property type="match status" value="1"/>
</dbReference>
<dbReference type="EMBL" id="BJYZ01000023">
    <property type="protein sequence ID" value="GEO40768.1"/>
    <property type="molecule type" value="Genomic_DNA"/>
</dbReference>
<accession>A0A512DWB6</accession>
<keyword evidence="2" id="KW-0812">Transmembrane</keyword>
<dbReference type="Proteomes" id="UP000321523">
    <property type="component" value="Unassembled WGS sequence"/>
</dbReference>
<protein>
    <recommendedName>
        <fullName evidence="6">DUF1232 domain-containing protein</fullName>
    </recommendedName>
</protein>
<evidence type="ECO:0000259" key="6">
    <source>
        <dbReference type="Pfam" id="PF06803"/>
    </source>
</evidence>
<dbReference type="OrthoDB" id="9813247at2"/>
<comment type="subcellular location">
    <subcellularLocation>
        <location evidence="1">Endomembrane system</location>
        <topology evidence="1">Multi-pass membrane protein</topology>
    </subcellularLocation>
</comment>
<evidence type="ECO:0000256" key="5">
    <source>
        <dbReference type="SAM" id="MobiDB-lite"/>
    </source>
</evidence>
<name>A0A512DWB6_9PROT</name>
<evidence type="ECO:0000313" key="7">
    <source>
        <dbReference type="EMBL" id="GEO40768.1"/>
    </source>
</evidence>
<dbReference type="GO" id="GO:0012505">
    <property type="term" value="C:endomembrane system"/>
    <property type="evidence" value="ECO:0007669"/>
    <property type="project" value="UniProtKB-SubCell"/>
</dbReference>
<dbReference type="Pfam" id="PF06803">
    <property type="entry name" value="DUF1232"/>
    <property type="match status" value="1"/>
</dbReference>
<keyword evidence="8" id="KW-1185">Reference proteome</keyword>
<evidence type="ECO:0000256" key="1">
    <source>
        <dbReference type="ARBA" id="ARBA00004127"/>
    </source>
</evidence>
<evidence type="ECO:0000313" key="8">
    <source>
        <dbReference type="Proteomes" id="UP000321523"/>
    </source>
</evidence>
<organism evidence="7 8">
    <name type="scientific">Skermanella aerolata</name>
    <dbReference type="NCBI Taxonomy" id="393310"/>
    <lineage>
        <taxon>Bacteria</taxon>
        <taxon>Pseudomonadati</taxon>
        <taxon>Pseudomonadota</taxon>
        <taxon>Alphaproteobacteria</taxon>
        <taxon>Rhodospirillales</taxon>
        <taxon>Azospirillaceae</taxon>
        <taxon>Skermanella</taxon>
    </lineage>
</organism>
<reference evidence="7 8" key="1">
    <citation type="submission" date="2019-07" db="EMBL/GenBank/DDBJ databases">
        <title>Whole genome shotgun sequence of Skermanella aerolata NBRC 106429.</title>
        <authorList>
            <person name="Hosoyama A."/>
            <person name="Uohara A."/>
            <person name="Ohji S."/>
            <person name="Ichikawa N."/>
        </authorList>
    </citation>
    <scope>NUCLEOTIDE SEQUENCE [LARGE SCALE GENOMIC DNA]</scope>
    <source>
        <strain evidence="7 8">NBRC 106429</strain>
    </source>
</reference>
<feature type="region of interest" description="Disordered" evidence="5">
    <location>
        <begin position="99"/>
        <end position="121"/>
    </location>
</feature>
<proteinExistence type="predicted"/>
<dbReference type="InterPro" id="IPR016983">
    <property type="entry name" value="UCP031804"/>
</dbReference>